<feature type="domain" description="Glycosyl hydrolase family 32 C-terminal" evidence="11">
    <location>
        <begin position="368"/>
        <end position="474"/>
    </location>
</feature>
<dbReference type="SMART" id="SM00640">
    <property type="entry name" value="Glyco_32"/>
    <property type="match status" value="1"/>
</dbReference>
<sequence>MMSKRDTELRNKVETEVQNYKQTVEADMYRQNYHHMPPVGLMNDPNGFIQWKGTYHLFYQWMPFDTAHGAKYWGHYTSADLVKWKHEAVALTPSEWYDKDGVYSGSAVVHDDQLHLFYTGNVEGEHGPEAEYQCLAVSRDGVHFEKKGVIIETPKGYTAHFRDPKVWKKGDLWYMVVGAQTGDKQGKAVLFRSTDLHSWEHVGPIAGSNEGELGEFGYMWECPDLFELDGADVLMVCPQGLEADGMNYANTYQSGCFIGQWDESSETFQHGDFRELDRGFEFYAPQTTTDEKGRRILVGWMGVPEQYEQAHPTVEHGWVHCLTIPRELKWDGERIIQTPLPELASMRGPVLMHSSITIENDQKGVRGVQGRSIELNLDIESLEDMFAIELFQYASLSYKDHVITLSRPHLEDRSKTEFRRVKLKDGLKNLRLFIDQSSLEIFINGGEEVLTSRIYPQAEEEHILFTSLGSTTFSVEKWNLKGYEYS</sequence>
<dbReference type="Proteomes" id="UP000450457">
    <property type="component" value="Unassembled WGS sequence"/>
</dbReference>
<feature type="domain" description="Glycosyl hydrolase family 32 N-terminal" evidence="10">
    <location>
        <begin position="34"/>
        <end position="339"/>
    </location>
</feature>
<dbReference type="EC" id="3.2.1.26" evidence="3 8"/>
<protein>
    <recommendedName>
        <fullName evidence="4 8">Sucrose-6-phosphate hydrolase</fullName>
        <ecNumber evidence="3 8">3.2.1.26</ecNumber>
    </recommendedName>
    <alternativeName>
        <fullName evidence="7 9">Invertase</fullName>
    </alternativeName>
</protein>
<evidence type="ECO:0000256" key="5">
    <source>
        <dbReference type="ARBA" id="ARBA00022801"/>
    </source>
</evidence>
<dbReference type="PANTHER" id="PTHR43101:SF1">
    <property type="entry name" value="BETA-FRUCTOSIDASE"/>
    <property type="match status" value="1"/>
</dbReference>
<dbReference type="Gene3D" id="2.115.10.20">
    <property type="entry name" value="Glycosyl hydrolase domain, family 43"/>
    <property type="match status" value="1"/>
</dbReference>
<keyword evidence="5 8" id="KW-0378">Hydrolase</keyword>
<evidence type="ECO:0000313" key="13">
    <source>
        <dbReference type="Proteomes" id="UP000450457"/>
    </source>
</evidence>
<dbReference type="NCBIfam" id="TIGR01322">
    <property type="entry name" value="scrB_fam"/>
    <property type="match status" value="1"/>
</dbReference>
<dbReference type="InterPro" id="IPR013148">
    <property type="entry name" value="Glyco_hydro_32_N"/>
</dbReference>
<dbReference type="InterPro" id="IPR013189">
    <property type="entry name" value="Glyco_hydro_32_C"/>
</dbReference>
<evidence type="ECO:0000256" key="3">
    <source>
        <dbReference type="ARBA" id="ARBA00012758"/>
    </source>
</evidence>
<dbReference type="EMBL" id="WMFA01000001">
    <property type="protein sequence ID" value="MYL69580.1"/>
    <property type="molecule type" value="Genomic_DNA"/>
</dbReference>
<evidence type="ECO:0000256" key="8">
    <source>
        <dbReference type="RuleBase" id="RU362110"/>
    </source>
</evidence>
<evidence type="ECO:0000256" key="2">
    <source>
        <dbReference type="ARBA" id="ARBA00009902"/>
    </source>
</evidence>
<dbReference type="SUPFAM" id="SSF49899">
    <property type="entry name" value="Concanavalin A-like lectins/glucanases"/>
    <property type="match status" value="1"/>
</dbReference>
<dbReference type="Gene3D" id="2.60.120.560">
    <property type="entry name" value="Exo-inulinase, domain 1"/>
    <property type="match status" value="1"/>
</dbReference>
<keyword evidence="6 8" id="KW-0326">Glycosidase</keyword>
<evidence type="ECO:0000313" key="12">
    <source>
        <dbReference type="EMBL" id="MYL69580.1"/>
    </source>
</evidence>
<dbReference type="OrthoDB" id="9759709at2"/>
<dbReference type="CDD" id="cd18623">
    <property type="entry name" value="GH32_ScrB-like"/>
    <property type="match status" value="1"/>
</dbReference>
<dbReference type="Pfam" id="PF08244">
    <property type="entry name" value="Glyco_hydro_32C"/>
    <property type="match status" value="1"/>
</dbReference>
<dbReference type="GO" id="GO:0004564">
    <property type="term" value="F:beta-fructofuranosidase activity"/>
    <property type="evidence" value="ECO:0007669"/>
    <property type="project" value="UniProtKB-EC"/>
</dbReference>
<evidence type="ECO:0000256" key="1">
    <source>
        <dbReference type="ARBA" id="ARBA00004914"/>
    </source>
</evidence>
<keyword evidence="9" id="KW-0963">Cytoplasm</keyword>
<dbReference type="InterPro" id="IPR023296">
    <property type="entry name" value="Glyco_hydro_beta-prop_sf"/>
</dbReference>
<comment type="pathway">
    <text evidence="1 9">Glycan biosynthesis; sucrose metabolism.</text>
</comment>
<dbReference type="InterPro" id="IPR001362">
    <property type="entry name" value="Glyco_hydro_32"/>
</dbReference>
<dbReference type="GO" id="GO:0005737">
    <property type="term" value="C:cytoplasm"/>
    <property type="evidence" value="ECO:0007669"/>
    <property type="project" value="UniProtKB-SubCell"/>
</dbReference>
<dbReference type="InterPro" id="IPR051214">
    <property type="entry name" value="GH32_Enzymes"/>
</dbReference>
<keyword evidence="9" id="KW-0119">Carbohydrate metabolism</keyword>
<comment type="catalytic activity">
    <reaction evidence="8">
        <text>Hydrolysis of terminal non-reducing beta-D-fructofuranoside residues in beta-D-fructofuranosides.</text>
        <dbReference type="EC" id="3.2.1.26"/>
    </reaction>
</comment>
<comment type="caution">
    <text evidence="12">The sequence shown here is derived from an EMBL/GenBank/DDBJ whole genome shotgun (WGS) entry which is preliminary data.</text>
</comment>
<evidence type="ECO:0000256" key="7">
    <source>
        <dbReference type="ARBA" id="ARBA00033367"/>
    </source>
</evidence>
<reference evidence="12 13" key="1">
    <citation type="submission" date="2019-11" db="EMBL/GenBank/DDBJ databases">
        <title>Genome sequences of 17 halophilic strains isolated from different environments.</title>
        <authorList>
            <person name="Furrow R.E."/>
        </authorList>
    </citation>
    <scope>NUCLEOTIDE SEQUENCE [LARGE SCALE GENOMIC DNA]</scope>
    <source>
        <strain evidence="12 13">SL-4</strain>
    </source>
</reference>
<comment type="similarity">
    <text evidence="2 8">Belongs to the glycosyl hydrolase 32 family.</text>
</comment>
<evidence type="ECO:0000259" key="11">
    <source>
        <dbReference type="Pfam" id="PF08244"/>
    </source>
</evidence>
<name>A0A845F6L6_9BACI</name>
<dbReference type="PROSITE" id="PS00609">
    <property type="entry name" value="GLYCOSYL_HYDROL_F32"/>
    <property type="match status" value="1"/>
</dbReference>
<dbReference type="InterPro" id="IPR006232">
    <property type="entry name" value="Suc6P_hydrolase"/>
</dbReference>
<comment type="function">
    <text evidence="9">Enables the bacterium to metabolize sucrose as a sole carbon source.</text>
</comment>
<proteinExistence type="inferred from homology"/>
<evidence type="ECO:0000256" key="9">
    <source>
        <dbReference type="RuleBase" id="RU365015"/>
    </source>
</evidence>
<dbReference type="UniPathway" id="UPA00238"/>
<organism evidence="12 13">
    <name type="scientific">Halobacillus litoralis</name>
    <dbReference type="NCBI Taxonomy" id="45668"/>
    <lineage>
        <taxon>Bacteria</taxon>
        <taxon>Bacillati</taxon>
        <taxon>Bacillota</taxon>
        <taxon>Bacilli</taxon>
        <taxon>Bacillales</taxon>
        <taxon>Bacillaceae</taxon>
        <taxon>Halobacillus</taxon>
    </lineage>
</organism>
<dbReference type="GO" id="GO:0005985">
    <property type="term" value="P:sucrose metabolic process"/>
    <property type="evidence" value="ECO:0007669"/>
    <property type="project" value="UniProtKB-UniPathway"/>
</dbReference>
<dbReference type="SUPFAM" id="SSF75005">
    <property type="entry name" value="Arabinanase/levansucrase/invertase"/>
    <property type="match status" value="1"/>
</dbReference>
<dbReference type="AlphaFoldDB" id="A0A845F6L6"/>
<evidence type="ECO:0000256" key="4">
    <source>
        <dbReference type="ARBA" id="ARBA00019623"/>
    </source>
</evidence>
<dbReference type="InterPro" id="IPR018053">
    <property type="entry name" value="Glyco_hydro_32_AS"/>
</dbReference>
<dbReference type="PANTHER" id="PTHR43101">
    <property type="entry name" value="BETA-FRUCTOSIDASE"/>
    <property type="match status" value="1"/>
</dbReference>
<accession>A0A845F6L6</accession>
<evidence type="ECO:0000259" key="10">
    <source>
        <dbReference type="Pfam" id="PF00251"/>
    </source>
</evidence>
<dbReference type="Pfam" id="PF00251">
    <property type="entry name" value="Glyco_hydro_32N"/>
    <property type="match status" value="1"/>
</dbReference>
<evidence type="ECO:0000256" key="6">
    <source>
        <dbReference type="ARBA" id="ARBA00023295"/>
    </source>
</evidence>
<comment type="subcellular location">
    <subcellularLocation>
        <location evidence="9">Cytoplasm</location>
    </subcellularLocation>
</comment>
<dbReference type="InterPro" id="IPR013320">
    <property type="entry name" value="ConA-like_dom_sf"/>
</dbReference>
<gene>
    <name evidence="12" type="ORF">GLW00_01890</name>
</gene>